<evidence type="ECO:0000256" key="1">
    <source>
        <dbReference type="ARBA" id="ARBA00004479"/>
    </source>
</evidence>
<sequence>KASSFESPDGTGTGRNEIRVVLERGDLGSRFTCQSENEAIVNAPLQTSVQLDVNLRPESTSIIGANDPVQDGSVVTLMCRAQGARPAALITWYNGTVPLAEAPTEDVALQDDETYETQSRISFVASRFENGELITCEANNPVLEDNQEQPQRSSITLQILCKFLAHPKSDVRPIQTCHSPFLLAVLLPCLSLAWYFNGRFLDHKEDNSLLAPTTTTTTDGAFWKVCIHDNDRIILSSLVSDAPFVEISPTNITVYESDEVTISCLVEANPPELKSVRWYQDGQLLSVNNQTKYEGGTSKEPSLTIKSVEKEDIGVYSCVVENEVGVGESDNISTVDVFCEYRLITINYILPTDKPKVLLRMDPPSPVSETDRRNVTLFCDIEDGNPSELTSVRWYMNGELLQQLPICEDELNDENDLCGIDPSKLLLEHVTVKFHGNFSCEGANEAGWSDASPEEELEILYPPGEAFIRKDLEEVIKGDAITLTCEVSDLGRPESDEFIWKRGGHVVTHVTSFNWTIEPVTLETEANISCVAVNEVGEGEPDFIGIEVFEPVRARATVTFVGWQLLAELKTSSLGAGLANQPKTFFIHYDNGGPFQIAAPPTFIERLPPYTGAMAESDNFSVECQVECSPLCDIFWLKDGIPIGEDDERFSINTTLVEADLAKNDFESVRSTLIWNIENWPGAKLDRVIDNANYTCQSTGNLVGNEGVISTTYFRVECKIDRTKSQLPHRDTCIGISHCSISDPPENIEISDAIIRLEEGSSREKVLCTAEAYPEANYIWKFNNENVAADNLLFFDGGISKDQAGIYTCVAQNKHGAAEIGTEIDVLYKPECQIEQNEDDGYIVLTCEALANPEEVTFGWHRVNATVLDEDVTSNGLISQVRLDPSPDNFGTYYCYVNNSIGAGQPCEIDVQGKTWLPELWIYEGTQVEILEGGKEKDERRVGGKKTRELRTDPPSIGERALLGHVQKR</sequence>
<organism evidence="8 9">
    <name type="scientific">Tigriopus californicus</name>
    <name type="common">Marine copepod</name>
    <dbReference type="NCBI Taxonomy" id="6832"/>
    <lineage>
        <taxon>Eukaryota</taxon>
        <taxon>Metazoa</taxon>
        <taxon>Ecdysozoa</taxon>
        <taxon>Arthropoda</taxon>
        <taxon>Crustacea</taxon>
        <taxon>Multicrustacea</taxon>
        <taxon>Hexanauplia</taxon>
        <taxon>Copepoda</taxon>
        <taxon>Harpacticoida</taxon>
        <taxon>Harpacticidae</taxon>
        <taxon>Tigriopus</taxon>
    </lineage>
</organism>
<comment type="caution">
    <text evidence="8">The sequence shown here is derived from an EMBL/GenBank/DDBJ whole genome shotgun (WGS) entry which is preliminary data.</text>
</comment>
<dbReference type="InterPro" id="IPR036179">
    <property type="entry name" value="Ig-like_dom_sf"/>
</dbReference>
<keyword evidence="4" id="KW-0325">Glycoprotein</keyword>
<keyword evidence="2" id="KW-0472">Membrane</keyword>
<dbReference type="InterPro" id="IPR007110">
    <property type="entry name" value="Ig-like_dom"/>
</dbReference>
<feature type="domain" description="Ig-like" evidence="7">
    <location>
        <begin position="601"/>
        <end position="710"/>
    </location>
</feature>
<dbReference type="InterPro" id="IPR003599">
    <property type="entry name" value="Ig_sub"/>
</dbReference>
<dbReference type="PANTHER" id="PTHR11640:SF164">
    <property type="entry name" value="MAM DOMAIN-CONTAINING GLYCOSYLPHOSPHATIDYLINOSITOL ANCHOR PROTEIN 1"/>
    <property type="match status" value="1"/>
</dbReference>
<name>A0A553P1N9_TIGCA</name>
<evidence type="ECO:0000256" key="4">
    <source>
        <dbReference type="ARBA" id="ARBA00023180"/>
    </source>
</evidence>
<dbReference type="SMART" id="SM00409">
    <property type="entry name" value="IG"/>
    <property type="match status" value="6"/>
</dbReference>
<dbReference type="Pfam" id="PF08205">
    <property type="entry name" value="C2-set_2"/>
    <property type="match status" value="1"/>
</dbReference>
<reference evidence="8 9" key="1">
    <citation type="journal article" date="2018" name="Nat. Ecol. Evol.">
        <title>Genomic signatures of mitonuclear coevolution across populations of Tigriopus californicus.</title>
        <authorList>
            <person name="Barreto F.S."/>
            <person name="Watson E.T."/>
            <person name="Lima T.G."/>
            <person name="Willett C.S."/>
            <person name="Edmands S."/>
            <person name="Li W."/>
            <person name="Burton R.S."/>
        </authorList>
    </citation>
    <scope>NUCLEOTIDE SEQUENCE [LARGE SCALE GENOMIC DNA]</scope>
    <source>
        <strain evidence="8 9">San Diego</strain>
    </source>
</reference>
<feature type="domain" description="Ig-like" evidence="7">
    <location>
        <begin position="57"/>
        <end position="156"/>
    </location>
</feature>
<dbReference type="Pfam" id="PF13927">
    <property type="entry name" value="Ig_3"/>
    <property type="match status" value="1"/>
</dbReference>
<dbReference type="Gene3D" id="2.60.40.10">
    <property type="entry name" value="Immunoglobulins"/>
    <property type="match status" value="7"/>
</dbReference>
<dbReference type="InterPro" id="IPR013783">
    <property type="entry name" value="Ig-like_fold"/>
</dbReference>
<dbReference type="AlphaFoldDB" id="A0A553P1N9"/>
<dbReference type="SMART" id="SM00408">
    <property type="entry name" value="IGc2"/>
    <property type="match status" value="7"/>
</dbReference>
<dbReference type="Proteomes" id="UP000318571">
    <property type="component" value="Chromosome 7"/>
</dbReference>
<feature type="region of interest" description="Disordered" evidence="6">
    <location>
        <begin position="934"/>
        <end position="969"/>
    </location>
</feature>
<dbReference type="STRING" id="6832.A0A553P1N9"/>
<dbReference type="SUPFAM" id="SSF48726">
    <property type="entry name" value="Immunoglobulin"/>
    <property type="match status" value="6"/>
</dbReference>
<protein>
    <recommendedName>
        <fullName evidence="7">Ig-like domain-containing protein</fullName>
    </recommendedName>
</protein>
<dbReference type="GO" id="GO:0050839">
    <property type="term" value="F:cell adhesion molecule binding"/>
    <property type="evidence" value="ECO:0007669"/>
    <property type="project" value="TreeGrafter"/>
</dbReference>
<dbReference type="CDD" id="cd00096">
    <property type="entry name" value="Ig"/>
    <property type="match status" value="1"/>
</dbReference>
<dbReference type="EMBL" id="VCGU01000008">
    <property type="protein sequence ID" value="TRY71608.1"/>
    <property type="molecule type" value="Genomic_DNA"/>
</dbReference>
<dbReference type="GO" id="GO:0005886">
    <property type="term" value="C:plasma membrane"/>
    <property type="evidence" value="ECO:0007669"/>
    <property type="project" value="TreeGrafter"/>
</dbReference>
<proteinExistence type="predicted"/>
<evidence type="ECO:0000259" key="7">
    <source>
        <dbReference type="PROSITE" id="PS50835"/>
    </source>
</evidence>
<feature type="domain" description="Ig-like" evidence="7">
    <location>
        <begin position="462"/>
        <end position="534"/>
    </location>
</feature>
<dbReference type="InterPro" id="IPR013162">
    <property type="entry name" value="CD80_C2-set"/>
</dbReference>
<evidence type="ECO:0000256" key="2">
    <source>
        <dbReference type="ARBA" id="ARBA00023136"/>
    </source>
</evidence>
<feature type="domain" description="Ig-like" evidence="7">
    <location>
        <begin position="355"/>
        <end position="458"/>
    </location>
</feature>
<gene>
    <name evidence="8" type="ORF">TCAL_03134</name>
</gene>
<comment type="subcellular location">
    <subcellularLocation>
        <location evidence="1">Membrane</location>
        <topology evidence="1">Single-pass type I membrane protein</topology>
    </subcellularLocation>
</comment>
<evidence type="ECO:0000256" key="3">
    <source>
        <dbReference type="ARBA" id="ARBA00023157"/>
    </source>
</evidence>
<dbReference type="OMA" id="LRMICDI"/>
<keyword evidence="5" id="KW-0393">Immunoglobulin domain</keyword>
<dbReference type="PANTHER" id="PTHR11640">
    <property type="entry name" value="NEPHRIN"/>
    <property type="match status" value="1"/>
</dbReference>
<feature type="domain" description="Ig-like" evidence="7">
    <location>
        <begin position="745"/>
        <end position="825"/>
    </location>
</feature>
<keyword evidence="9" id="KW-1185">Reference proteome</keyword>
<feature type="non-terminal residue" evidence="8">
    <location>
        <position position="1"/>
    </location>
</feature>
<evidence type="ECO:0000256" key="5">
    <source>
        <dbReference type="ARBA" id="ARBA00023319"/>
    </source>
</evidence>
<dbReference type="InterPro" id="IPR051275">
    <property type="entry name" value="Cell_adhesion_signaling"/>
</dbReference>
<evidence type="ECO:0000313" key="9">
    <source>
        <dbReference type="Proteomes" id="UP000318571"/>
    </source>
</evidence>
<evidence type="ECO:0000256" key="6">
    <source>
        <dbReference type="SAM" id="MobiDB-lite"/>
    </source>
</evidence>
<keyword evidence="3" id="KW-1015">Disulfide bond</keyword>
<dbReference type="GO" id="GO:0005911">
    <property type="term" value="C:cell-cell junction"/>
    <property type="evidence" value="ECO:0007669"/>
    <property type="project" value="TreeGrafter"/>
</dbReference>
<dbReference type="GO" id="GO:0098609">
    <property type="term" value="P:cell-cell adhesion"/>
    <property type="evidence" value="ECO:0007669"/>
    <property type="project" value="TreeGrafter"/>
</dbReference>
<accession>A0A553P1N9</accession>
<feature type="domain" description="Ig-like" evidence="7">
    <location>
        <begin position="830"/>
        <end position="912"/>
    </location>
</feature>
<dbReference type="PROSITE" id="PS50835">
    <property type="entry name" value="IG_LIKE"/>
    <property type="match status" value="7"/>
</dbReference>
<feature type="compositionally biased region" description="Basic and acidic residues" evidence="6">
    <location>
        <begin position="934"/>
        <end position="952"/>
    </location>
</feature>
<dbReference type="InterPro" id="IPR003598">
    <property type="entry name" value="Ig_sub2"/>
</dbReference>
<evidence type="ECO:0000313" key="8">
    <source>
        <dbReference type="EMBL" id="TRY71608.1"/>
    </source>
</evidence>
<feature type="domain" description="Ig-like" evidence="7">
    <location>
        <begin position="243"/>
        <end position="333"/>
    </location>
</feature>